<dbReference type="EMBL" id="CP139487">
    <property type="protein sequence ID" value="WPU66827.1"/>
    <property type="molecule type" value="Genomic_DNA"/>
</dbReference>
<reference evidence="3 4" key="1">
    <citation type="submission" date="2023-11" db="EMBL/GenBank/DDBJ databases">
        <title>Peredibacter starrii A3.12.</title>
        <authorList>
            <person name="Mitchell R.J."/>
        </authorList>
    </citation>
    <scope>NUCLEOTIDE SEQUENCE [LARGE SCALE GENOMIC DNA]</scope>
    <source>
        <strain evidence="3 4">A3.12</strain>
    </source>
</reference>
<accession>A0AAX4HU74</accession>
<organism evidence="3 4">
    <name type="scientific">Peredibacter starrii</name>
    <dbReference type="NCBI Taxonomy" id="28202"/>
    <lineage>
        <taxon>Bacteria</taxon>
        <taxon>Pseudomonadati</taxon>
        <taxon>Bdellovibrionota</taxon>
        <taxon>Bacteriovoracia</taxon>
        <taxon>Bacteriovoracales</taxon>
        <taxon>Bacteriovoracaceae</taxon>
        <taxon>Peredibacter</taxon>
    </lineage>
</organism>
<dbReference type="PANTHER" id="PTHR13887">
    <property type="entry name" value="GLUTATHIONE S-TRANSFERASE KAPPA"/>
    <property type="match status" value="1"/>
</dbReference>
<evidence type="ECO:0000313" key="3">
    <source>
        <dbReference type="EMBL" id="WPU66827.1"/>
    </source>
</evidence>
<evidence type="ECO:0000256" key="1">
    <source>
        <dbReference type="ARBA" id="ARBA00005791"/>
    </source>
</evidence>
<dbReference type="Proteomes" id="UP001324634">
    <property type="component" value="Chromosome"/>
</dbReference>
<gene>
    <name evidence="3" type="ORF">SOO65_08705</name>
</gene>
<sequence>MTYTLKVPATKNDHRKGPLDAPVVLVEYGDYECPHCARAQQLIQKLLKEFEGDICYVFRHFPITDIHPHAALAAMAAEAANEQSRFWDMHDLLYKNIYNLSAESITVLAEALELDISRFLVDLERDDLINKVRADIDSGEESGVTGTPTFFLNGIIFEEDATYPALKESILELKREYQDYAS</sequence>
<proteinExistence type="inferred from homology"/>
<dbReference type="AlphaFoldDB" id="A0AAX4HU74"/>
<keyword evidence="4" id="KW-1185">Reference proteome</keyword>
<dbReference type="InterPro" id="IPR036249">
    <property type="entry name" value="Thioredoxin-like_sf"/>
</dbReference>
<dbReference type="PANTHER" id="PTHR13887:SF55">
    <property type="entry name" value="SLR0313 PROTEIN"/>
    <property type="match status" value="1"/>
</dbReference>
<protein>
    <submittedName>
        <fullName evidence="3">DsbA family protein</fullName>
    </submittedName>
</protein>
<evidence type="ECO:0000313" key="4">
    <source>
        <dbReference type="Proteomes" id="UP001324634"/>
    </source>
</evidence>
<dbReference type="PROSITE" id="PS51352">
    <property type="entry name" value="THIOREDOXIN_2"/>
    <property type="match status" value="1"/>
</dbReference>
<dbReference type="KEGG" id="psti:SOO65_08705"/>
<evidence type="ECO:0000259" key="2">
    <source>
        <dbReference type="PROSITE" id="PS51352"/>
    </source>
</evidence>
<comment type="similarity">
    <text evidence="1">Belongs to the thioredoxin family. DsbA subfamily.</text>
</comment>
<feature type="domain" description="Thioredoxin" evidence="2">
    <location>
        <begin position="1"/>
        <end position="175"/>
    </location>
</feature>
<dbReference type="InterPro" id="IPR012336">
    <property type="entry name" value="Thioredoxin-like_fold"/>
</dbReference>
<dbReference type="InterPro" id="IPR013766">
    <property type="entry name" value="Thioredoxin_domain"/>
</dbReference>
<dbReference type="SUPFAM" id="SSF52833">
    <property type="entry name" value="Thioredoxin-like"/>
    <property type="match status" value="1"/>
</dbReference>
<dbReference type="RefSeq" id="WP_321399423.1">
    <property type="nucleotide sequence ID" value="NZ_CP139487.1"/>
</dbReference>
<name>A0AAX4HU74_9BACT</name>
<dbReference type="Pfam" id="PF13462">
    <property type="entry name" value="Thioredoxin_4"/>
    <property type="match status" value="1"/>
</dbReference>
<dbReference type="Gene3D" id="3.40.30.10">
    <property type="entry name" value="Glutaredoxin"/>
    <property type="match status" value="1"/>
</dbReference>